<keyword evidence="3 5" id="KW-0732">Signal</keyword>
<dbReference type="GO" id="GO:0055052">
    <property type="term" value="C:ATP-binding cassette (ABC) transporter complex, substrate-binding subunit-containing"/>
    <property type="evidence" value="ECO:0007669"/>
    <property type="project" value="TreeGrafter"/>
</dbReference>
<dbReference type="RefSeq" id="WP_251538631.1">
    <property type="nucleotide sequence ID" value="NZ_JAUCFI010000003.1"/>
</dbReference>
<evidence type="ECO:0000256" key="2">
    <source>
        <dbReference type="ARBA" id="ARBA00022448"/>
    </source>
</evidence>
<dbReference type="Gene3D" id="3.40.190.10">
    <property type="entry name" value="Periplasmic binding protein-like II"/>
    <property type="match status" value="2"/>
</dbReference>
<dbReference type="Pfam" id="PF13416">
    <property type="entry name" value="SBP_bac_8"/>
    <property type="match status" value="1"/>
</dbReference>
<proteinExistence type="inferred from homology"/>
<evidence type="ECO:0000313" key="7">
    <source>
        <dbReference type="Proteomes" id="UP001238973"/>
    </source>
</evidence>
<name>A0AAJ1QKN7_9BACI</name>
<dbReference type="PANTHER" id="PTHR30061">
    <property type="entry name" value="MALTOSE-BINDING PERIPLASMIC PROTEIN"/>
    <property type="match status" value="1"/>
</dbReference>
<evidence type="ECO:0000256" key="5">
    <source>
        <dbReference type="SAM" id="SignalP"/>
    </source>
</evidence>
<evidence type="ECO:0000256" key="3">
    <source>
        <dbReference type="ARBA" id="ARBA00022729"/>
    </source>
</evidence>
<feature type="compositionally biased region" description="Basic and acidic residues" evidence="4">
    <location>
        <begin position="29"/>
        <end position="50"/>
    </location>
</feature>
<organism evidence="6 7">
    <name type="scientific">Peribacillus frigoritolerans</name>
    <dbReference type="NCBI Taxonomy" id="450367"/>
    <lineage>
        <taxon>Bacteria</taxon>
        <taxon>Bacillati</taxon>
        <taxon>Bacillota</taxon>
        <taxon>Bacilli</taxon>
        <taxon>Bacillales</taxon>
        <taxon>Bacillaceae</taxon>
        <taxon>Peribacillus</taxon>
    </lineage>
</organism>
<evidence type="ECO:0000256" key="1">
    <source>
        <dbReference type="ARBA" id="ARBA00008520"/>
    </source>
</evidence>
<evidence type="ECO:0000313" key="6">
    <source>
        <dbReference type="EMBL" id="MDM5283130.1"/>
    </source>
</evidence>
<dbReference type="GO" id="GO:1901982">
    <property type="term" value="F:maltose binding"/>
    <property type="evidence" value="ECO:0007669"/>
    <property type="project" value="TreeGrafter"/>
</dbReference>
<dbReference type="InterPro" id="IPR006059">
    <property type="entry name" value="SBP"/>
</dbReference>
<dbReference type="SUPFAM" id="SSF53850">
    <property type="entry name" value="Periplasmic binding protein-like II"/>
    <property type="match status" value="1"/>
</dbReference>
<feature type="signal peptide" evidence="5">
    <location>
        <begin position="1"/>
        <end position="22"/>
    </location>
</feature>
<accession>A0AAJ1QKN7</accession>
<reference evidence="6" key="1">
    <citation type="submission" date="2023-06" db="EMBL/GenBank/DDBJ databases">
        <title>Comparative genomics of Bacillaceae isolates and their secondary metabolite potential.</title>
        <authorList>
            <person name="Song L."/>
            <person name="Nielsen L.J."/>
            <person name="Mohite O."/>
            <person name="Xu X."/>
            <person name="Weber T."/>
            <person name="Kovacs A.T."/>
        </authorList>
    </citation>
    <scope>NUCLEOTIDE SEQUENCE</scope>
    <source>
        <strain evidence="6">G1S1</strain>
    </source>
</reference>
<dbReference type="AlphaFoldDB" id="A0AAJ1QKN7"/>
<protein>
    <submittedName>
        <fullName evidence="6">Extracellular solute-binding protein</fullName>
    </submittedName>
</protein>
<dbReference type="GO" id="GO:0042956">
    <property type="term" value="P:maltodextrin transmembrane transport"/>
    <property type="evidence" value="ECO:0007669"/>
    <property type="project" value="TreeGrafter"/>
</dbReference>
<comment type="similarity">
    <text evidence="1">Belongs to the bacterial solute-binding protein 1 family.</text>
</comment>
<dbReference type="Proteomes" id="UP001238973">
    <property type="component" value="Unassembled WGS sequence"/>
</dbReference>
<keyword evidence="2" id="KW-0813">Transport</keyword>
<feature type="region of interest" description="Disordered" evidence="4">
    <location>
        <begin position="25"/>
        <end position="50"/>
    </location>
</feature>
<feature type="chain" id="PRO_5042489018" evidence="5">
    <location>
        <begin position="23"/>
        <end position="420"/>
    </location>
</feature>
<gene>
    <name evidence="6" type="ORF">QUF85_07430</name>
</gene>
<evidence type="ECO:0000256" key="4">
    <source>
        <dbReference type="SAM" id="MobiDB-lite"/>
    </source>
</evidence>
<sequence length="420" mass="47460">MKVKKLIFHLFMSILLIVSVSACGSSSDLENKNKAVKEDKKKEDEASNEAKPEKLIIWEEEGKAEALKPVIEAFEKEYGIKVEHEELEMATGMYERLRRDGPIGNGKAPDVVTFSHEKVGQIVKEGLIQEVKVKDDVLNAFIEPSIRGEMYQDKVFGLPKSVTTSVFIYNKKLMAKAPETMNDLYKMTKELRKRNVHGYYAKWNDFHDSYGVMAGMGGYIFKDKNGKLDPSDIGLNNRGSIKGAAYIQKWYRAGLIPKGGKAGMEKLFLQGKLASIMSDGNSFTERKDTGIAPMPELPNGQPMKTFMEIKGWHVTAFTKHPYWSTKLVEYLTNDDNAMKRFDLTGEIPPNKSIKHNAAIKENERAQALSIQLQYAEPVPNIPEMNKVWGPMNSAMDEMTTQKAKPKRALDKAVKKIKKER</sequence>
<feature type="region of interest" description="Disordered" evidence="4">
    <location>
        <begin position="398"/>
        <end position="420"/>
    </location>
</feature>
<comment type="caution">
    <text evidence="6">The sequence shown here is derived from an EMBL/GenBank/DDBJ whole genome shotgun (WGS) entry which is preliminary data.</text>
</comment>
<dbReference type="EMBL" id="JAUCFI010000003">
    <property type="protein sequence ID" value="MDM5283130.1"/>
    <property type="molecule type" value="Genomic_DNA"/>
</dbReference>
<dbReference type="PROSITE" id="PS51257">
    <property type="entry name" value="PROKAR_LIPOPROTEIN"/>
    <property type="match status" value="1"/>
</dbReference>
<dbReference type="PANTHER" id="PTHR30061:SF50">
    <property type="entry name" value="MALTOSE_MALTODEXTRIN-BINDING PERIPLASMIC PROTEIN"/>
    <property type="match status" value="1"/>
</dbReference>
<dbReference type="GO" id="GO:0015768">
    <property type="term" value="P:maltose transport"/>
    <property type="evidence" value="ECO:0007669"/>
    <property type="project" value="TreeGrafter"/>
</dbReference>